<evidence type="ECO:0000256" key="8">
    <source>
        <dbReference type="ARBA" id="ARBA00049929"/>
    </source>
</evidence>
<evidence type="ECO:0000256" key="7">
    <source>
        <dbReference type="ARBA" id="ARBA00023146"/>
    </source>
</evidence>
<dbReference type="PRINTS" id="PR01039">
    <property type="entry name" value="TRNASYNTHTRP"/>
</dbReference>
<dbReference type="PANTHER" id="PTHR43766">
    <property type="entry name" value="TRYPTOPHAN--TRNA LIGASE, MITOCHONDRIAL"/>
    <property type="match status" value="1"/>
</dbReference>
<comment type="catalytic activity">
    <reaction evidence="8">
        <text>tRNA(Trp) + L-tryptophan + ATP = L-tryptophyl-tRNA(Trp) + AMP + diphosphate + H(+)</text>
        <dbReference type="Rhea" id="RHEA:24080"/>
        <dbReference type="Rhea" id="RHEA-COMP:9671"/>
        <dbReference type="Rhea" id="RHEA-COMP:9705"/>
        <dbReference type="ChEBI" id="CHEBI:15378"/>
        <dbReference type="ChEBI" id="CHEBI:30616"/>
        <dbReference type="ChEBI" id="CHEBI:33019"/>
        <dbReference type="ChEBI" id="CHEBI:57912"/>
        <dbReference type="ChEBI" id="CHEBI:78442"/>
        <dbReference type="ChEBI" id="CHEBI:78535"/>
        <dbReference type="ChEBI" id="CHEBI:456215"/>
        <dbReference type="EC" id="6.1.1.2"/>
    </reaction>
</comment>
<dbReference type="Gene3D" id="1.10.240.10">
    <property type="entry name" value="Tyrosyl-Transfer RNA Synthetase"/>
    <property type="match status" value="1"/>
</dbReference>
<dbReference type="NCBIfam" id="TIGR00233">
    <property type="entry name" value="trpS"/>
    <property type="match status" value="1"/>
</dbReference>
<evidence type="ECO:0000256" key="9">
    <source>
        <dbReference type="NCBIfam" id="TIGR00233"/>
    </source>
</evidence>
<comment type="similarity">
    <text evidence="1 10">Belongs to the class-I aminoacyl-tRNA synthetase family.</text>
</comment>
<evidence type="ECO:0000313" key="11">
    <source>
        <dbReference type="EMBL" id="MBI3016016.1"/>
    </source>
</evidence>
<name>A0A932M2K7_UNCTE</name>
<dbReference type="Gene3D" id="3.40.50.620">
    <property type="entry name" value="HUPs"/>
    <property type="match status" value="1"/>
</dbReference>
<evidence type="ECO:0000256" key="10">
    <source>
        <dbReference type="RuleBase" id="RU363036"/>
    </source>
</evidence>
<dbReference type="InterPro" id="IPR002305">
    <property type="entry name" value="aa-tRNA-synth_Ic"/>
</dbReference>
<evidence type="ECO:0000256" key="5">
    <source>
        <dbReference type="ARBA" id="ARBA00022840"/>
    </source>
</evidence>
<dbReference type="InterPro" id="IPR002306">
    <property type="entry name" value="Trp-tRNA-ligase"/>
</dbReference>
<dbReference type="InterPro" id="IPR014729">
    <property type="entry name" value="Rossmann-like_a/b/a_fold"/>
</dbReference>
<evidence type="ECO:0000256" key="1">
    <source>
        <dbReference type="ARBA" id="ARBA00005594"/>
    </source>
</evidence>
<dbReference type="InterPro" id="IPR001412">
    <property type="entry name" value="aa-tRNA-synth_I_CS"/>
</dbReference>
<dbReference type="PANTHER" id="PTHR43766:SF1">
    <property type="entry name" value="TRYPTOPHAN--TRNA LIGASE, MITOCHONDRIAL"/>
    <property type="match status" value="1"/>
</dbReference>
<proteinExistence type="inferred from homology"/>
<keyword evidence="4 10" id="KW-0547">Nucleotide-binding</keyword>
<dbReference type="EMBL" id="JACPSX010000257">
    <property type="protein sequence ID" value="MBI3016016.1"/>
    <property type="molecule type" value="Genomic_DNA"/>
</dbReference>
<dbReference type="PROSITE" id="PS00178">
    <property type="entry name" value="AA_TRNA_LIGASE_I"/>
    <property type="match status" value="1"/>
</dbReference>
<keyword evidence="7 10" id="KW-0030">Aminoacyl-tRNA synthetase</keyword>
<dbReference type="Pfam" id="PF00579">
    <property type="entry name" value="tRNA-synt_1b"/>
    <property type="match status" value="1"/>
</dbReference>
<dbReference type="AlphaFoldDB" id="A0A932M2K7"/>
<dbReference type="GO" id="GO:0005829">
    <property type="term" value="C:cytosol"/>
    <property type="evidence" value="ECO:0007669"/>
    <property type="project" value="TreeGrafter"/>
</dbReference>
<keyword evidence="3 10" id="KW-0436">Ligase</keyword>
<comment type="caution">
    <text evidence="11">The sequence shown here is derived from an EMBL/GenBank/DDBJ whole genome shotgun (WGS) entry which is preliminary data.</text>
</comment>
<dbReference type="CDD" id="cd00806">
    <property type="entry name" value="TrpRS_core"/>
    <property type="match status" value="1"/>
</dbReference>
<accession>A0A932M2K7</accession>
<reference evidence="11" key="1">
    <citation type="submission" date="2020-07" db="EMBL/GenBank/DDBJ databases">
        <title>Huge and variable diversity of episymbiotic CPR bacteria and DPANN archaea in groundwater ecosystems.</title>
        <authorList>
            <person name="He C.Y."/>
            <person name="Keren R."/>
            <person name="Whittaker M."/>
            <person name="Farag I.F."/>
            <person name="Doudna J."/>
            <person name="Cate J.H.D."/>
            <person name="Banfield J.F."/>
        </authorList>
    </citation>
    <scope>NUCLEOTIDE SEQUENCE</scope>
    <source>
        <strain evidence="11">NC_groundwater_717_Ag_S-0.2um_59_8</strain>
    </source>
</reference>
<keyword evidence="6 10" id="KW-0648">Protein biosynthesis</keyword>
<dbReference type="GO" id="GO:0005524">
    <property type="term" value="F:ATP binding"/>
    <property type="evidence" value="ECO:0007669"/>
    <property type="project" value="UniProtKB-KW"/>
</dbReference>
<organism evidence="11 12">
    <name type="scientific">Tectimicrobiota bacterium</name>
    <dbReference type="NCBI Taxonomy" id="2528274"/>
    <lineage>
        <taxon>Bacteria</taxon>
        <taxon>Pseudomonadati</taxon>
        <taxon>Nitrospinota/Tectimicrobiota group</taxon>
        <taxon>Candidatus Tectimicrobiota</taxon>
    </lineage>
</organism>
<dbReference type="InterPro" id="IPR050203">
    <property type="entry name" value="Trp-tRNA_synthetase"/>
</dbReference>
<dbReference type="GO" id="GO:0004830">
    <property type="term" value="F:tryptophan-tRNA ligase activity"/>
    <property type="evidence" value="ECO:0007669"/>
    <property type="project" value="UniProtKB-UniRule"/>
</dbReference>
<evidence type="ECO:0000313" key="12">
    <source>
        <dbReference type="Proteomes" id="UP000741360"/>
    </source>
</evidence>
<evidence type="ECO:0000256" key="2">
    <source>
        <dbReference type="ARBA" id="ARBA00013161"/>
    </source>
</evidence>
<dbReference type="GO" id="GO:0006436">
    <property type="term" value="P:tryptophanyl-tRNA aminoacylation"/>
    <property type="evidence" value="ECO:0007669"/>
    <property type="project" value="UniProtKB-UniRule"/>
</dbReference>
<keyword evidence="5 10" id="KW-0067">ATP-binding</keyword>
<gene>
    <name evidence="11" type="primary">trpS</name>
    <name evidence="11" type="ORF">HYY65_13375</name>
</gene>
<evidence type="ECO:0000256" key="6">
    <source>
        <dbReference type="ARBA" id="ARBA00022917"/>
    </source>
</evidence>
<dbReference type="EC" id="6.1.1.2" evidence="2 9"/>
<dbReference type="FunFam" id="1.10.240.10:FF:000005">
    <property type="entry name" value="Tryptophan--tRNA ligase"/>
    <property type="match status" value="1"/>
</dbReference>
<evidence type="ECO:0000256" key="4">
    <source>
        <dbReference type="ARBA" id="ARBA00022741"/>
    </source>
</evidence>
<protein>
    <recommendedName>
        <fullName evidence="2 9">Tryptophan--tRNA ligase</fullName>
        <ecNumber evidence="2 9">6.1.1.2</ecNumber>
    </recommendedName>
</protein>
<dbReference type="Proteomes" id="UP000741360">
    <property type="component" value="Unassembled WGS sequence"/>
</dbReference>
<sequence length="314" mass="35698">MEKKRVLSGMRPSGKLHLGNFLGALSNWNDLQQDYQCFFFIADWHALTSDYADTSEIKNPEKSTLFIQSRVPEHAELHLLLSMITPLPWLERVPSYKEQRQEIKDKDLETYGFLGYPVLQAADIIIYKADFVPVGIDQAPHVEMTREIVRRFNNLYKKTVFSEPAVLLTEVPKLAGTDGRKMSKSYNNAIYLSNPPKVIEGKLKTMMTDPQRVRRTDPGNPDVCPVFSLHKIFSSDEERANIDPACRTAAIGCIDCKEILAKNLLARMSPVYEKRTRLAEKPSDVLEILENGSQRARQVAARTLAEAREAMKID</sequence>
<dbReference type="SUPFAM" id="SSF52374">
    <property type="entry name" value="Nucleotidylyl transferase"/>
    <property type="match status" value="1"/>
</dbReference>
<evidence type="ECO:0000256" key="3">
    <source>
        <dbReference type="ARBA" id="ARBA00022598"/>
    </source>
</evidence>